<gene>
    <name evidence="3" type="ORF">DV20_12950</name>
</gene>
<dbReference type="EMBL" id="JMQI01000026">
    <property type="protein sequence ID" value="KDN21833.1"/>
    <property type="molecule type" value="Genomic_DNA"/>
</dbReference>
<dbReference type="Proteomes" id="UP000027345">
    <property type="component" value="Unassembled WGS sequence"/>
</dbReference>
<dbReference type="InterPro" id="IPR008984">
    <property type="entry name" value="SMAD_FHA_dom_sf"/>
</dbReference>
<evidence type="ECO:0000259" key="2">
    <source>
        <dbReference type="PROSITE" id="PS50006"/>
    </source>
</evidence>
<dbReference type="eggNOG" id="COG1716">
    <property type="taxonomic scope" value="Bacteria"/>
</dbReference>
<accession>A0A066UC73</accession>
<sequence>MAVSTGRLDPHRGRSLRHGVADAAPGTLSALTVTGGIAVPPSPGSRVTFGRNRLEVDVCVGEEDVRISRVHGLLVRERGHWWLSNTGRSPIRLSDNVLLHRDSEPLPLADGYTALFLRGTREHVLELLVSGGEAGVATRRPTQPTAPPKRWRLSPEEHLVLAVLGQRYLGYDPHPLPLSRQQAAAELAERRPHENWTVKRVEHLVSRVRQRLSDAGVHGLRREEVGEPVGLTLTVNLLRELVLSTTLVPMDLEWLELPEPPPSPG</sequence>
<feature type="domain" description="FHA" evidence="2">
    <location>
        <begin position="47"/>
        <end position="98"/>
    </location>
</feature>
<reference evidence="3 4" key="1">
    <citation type="submission" date="2014-05" db="EMBL/GenBank/DDBJ databases">
        <title>Draft genome sequence of Amycolatopsis rifamycinica DSM 46095.</title>
        <authorList>
            <person name="Lal R."/>
            <person name="Saxena A."/>
            <person name="Kumari R."/>
            <person name="Mukherjee U."/>
            <person name="Singh P."/>
            <person name="Sangwan N."/>
            <person name="Mahato N.K."/>
        </authorList>
    </citation>
    <scope>NUCLEOTIDE SEQUENCE [LARGE SCALE GENOMIC DNA]</scope>
    <source>
        <strain evidence="3 4">DSM 46095</strain>
    </source>
</reference>
<organism evidence="3 4">
    <name type="scientific">Amycolatopsis rifamycinica</name>
    <dbReference type="NCBI Taxonomy" id="287986"/>
    <lineage>
        <taxon>Bacteria</taxon>
        <taxon>Bacillati</taxon>
        <taxon>Actinomycetota</taxon>
        <taxon>Actinomycetes</taxon>
        <taxon>Pseudonocardiales</taxon>
        <taxon>Pseudonocardiaceae</taxon>
        <taxon>Amycolatopsis</taxon>
    </lineage>
</organism>
<dbReference type="Gene3D" id="2.60.200.20">
    <property type="match status" value="1"/>
</dbReference>
<comment type="caution">
    <text evidence="3">The sequence shown here is derived from an EMBL/GenBank/DDBJ whole genome shotgun (WGS) entry which is preliminary data.</text>
</comment>
<proteinExistence type="predicted"/>
<dbReference type="InterPro" id="IPR000253">
    <property type="entry name" value="FHA_dom"/>
</dbReference>
<protein>
    <recommendedName>
        <fullName evidence="2">FHA domain-containing protein</fullName>
    </recommendedName>
</protein>
<evidence type="ECO:0000313" key="3">
    <source>
        <dbReference type="EMBL" id="KDN21833.1"/>
    </source>
</evidence>
<keyword evidence="4" id="KW-1185">Reference proteome</keyword>
<dbReference type="STRING" id="287986.DV20_12950"/>
<evidence type="ECO:0000313" key="4">
    <source>
        <dbReference type="Proteomes" id="UP000027345"/>
    </source>
</evidence>
<dbReference type="AlphaFoldDB" id="A0A066UC73"/>
<dbReference type="PROSITE" id="PS50006">
    <property type="entry name" value="FHA_DOMAIN"/>
    <property type="match status" value="1"/>
</dbReference>
<dbReference type="SUPFAM" id="SSF49879">
    <property type="entry name" value="SMAD/FHA domain"/>
    <property type="match status" value="1"/>
</dbReference>
<keyword evidence="1" id="KW-0597">Phosphoprotein</keyword>
<name>A0A066UC73_9PSEU</name>
<evidence type="ECO:0000256" key="1">
    <source>
        <dbReference type="ARBA" id="ARBA00022553"/>
    </source>
</evidence>